<dbReference type="AlphaFoldDB" id="A0A5B7FYH3"/>
<proteinExistence type="predicted"/>
<keyword evidence="3" id="KW-1185">Reference proteome</keyword>
<evidence type="ECO:0000256" key="1">
    <source>
        <dbReference type="SAM" id="MobiDB-lite"/>
    </source>
</evidence>
<gene>
    <name evidence="2" type="ORF">E2C01_046688</name>
</gene>
<feature type="region of interest" description="Disordered" evidence="1">
    <location>
        <begin position="1"/>
        <end position="20"/>
    </location>
</feature>
<feature type="compositionally biased region" description="Low complexity" evidence="1">
    <location>
        <begin position="53"/>
        <end position="63"/>
    </location>
</feature>
<organism evidence="2 3">
    <name type="scientific">Portunus trituberculatus</name>
    <name type="common">Swimming crab</name>
    <name type="synonym">Neptunus trituberculatus</name>
    <dbReference type="NCBI Taxonomy" id="210409"/>
    <lineage>
        <taxon>Eukaryota</taxon>
        <taxon>Metazoa</taxon>
        <taxon>Ecdysozoa</taxon>
        <taxon>Arthropoda</taxon>
        <taxon>Crustacea</taxon>
        <taxon>Multicrustacea</taxon>
        <taxon>Malacostraca</taxon>
        <taxon>Eumalacostraca</taxon>
        <taxon>Eucarida</taxon>
        <taxon>Decapoda</taxon>
        <taxon>Pleocyemata</taxon>
        <taxon>Brachyura</taxon>
        <taxon>Eubrachyura</taxon>
        <taxon>Portunoidea</taxon>
        <taxon>Portunidae</taxon>
        <taxon>Portuninae</taxon>
        <taxon>Portunus</taxon>
    </lineage>
</organism>
<dbReference type="Proteomes" id="UP000324222">
    <property type="component" value="Unassembled WGS sequence"/>
</dbReference>
<evidence type="ECO:0000313" key="2">
    <source>
        <dbReference type="EMBL" id="MPC52810.1"/>
    </source>
</evidence>
<feature type="region of interest" description="Disordered" evidence="1">
    <location>
        <begin position="40"/>
        <end position="63"/>
    </location>
</feature>
<accession>A0A5B7FYH3</accession>
<evidence type="ECO:0000313" key="3">
    <source>
        <dbReference type="Proteomes" id="UP000324222"/>
    </source>
</evidence>
<comment type="caution">
    <text evidence="2">The sequence shown here is derived from an EMBL/GenBank/DDBJ whole genome shotgun (WGS) entry which is preliminary data.</text>
</comment>
<feature type="compositionally biased region" description="Polar residues" evidence="1">
    <location>
        <begin position="1"/>
        <end position="19"/>
    </location>
</feature>
<name>A0A5B7FYH3_PORTR</name>
<reference evidence="2 3" key="1">
    <citation type="submission" date="2019-05" db="EMBL/GenBank/DDBJ databases">
        <title>Another draft genome of Portunus trituberculatus and its Hox gene families provides insights of decapod evolution.</title>
        <authorList>
            <person name="Jeong J.-H."/>
            <person name="Song I."/>
            <person name="Kim S."/>
            <person name="Choi T."/>
            <person name="Kim D."/>
            <person name="Ryu S."/>
            <person name="Kim W."/>
        </authorList>
    </citation>
    <scope>NUCLEOTIDE SEQUENCE [LARGE SCALE GENOMIC DNA]</scope>
    <source>
        <tissue evidence="2">Muscle</tissue>
    </source>
</reference>
<protein>
    <submittedName>
        <fullName evidence="2">Uncharacterized protein</fullName>
    </submittedName>
</protein>
<sequence>MSTSNSTSVFPHSQHQCLPSATPLPLVPFLSTNTRAFPQHQHQCLPSAPAPVPSLSTSTSAFP</sequence>
<dbReference type="EMBL" id="VSRR010011167">
    <property type="protein sequence ID" value="MPC52810.1"/>
    <property type="molecule type" value="Genomic_DNA"/>
</dbReference>